<evidence type="ECO:0000259" key="3">
    <source>
        <dbReference type="PROSITE" id="PS50405"/>
    </source>
</evidence>
<dbReference type="SUPFAM" id="SSF52833">
    <property type="entry name" value="Thioredoxin-like"/>
    <property type="match status" value="1"/>
</dbReference>
<dbReference type="GO" id="GO:0004364">
    <property type="term" value="F:glutathione transferase activity"/>
    <property type="evidence" value="ECO:0007669"/>
    <property type="project" value="TreeGrafter"/>
</dbReference>
<reference evidence="4" key="1">
    <citation type="submission" date="2019-09" db="EMBL/GenBank/DDBJ databases">
        <title>Organ-specific transcriptomic study of the physiology of the cattle tick, Rhipicephalus microplus.</title>
        <authorList>
            <person name="Tirloni L."/>
            <person name="Braz G."/>
            <person name="Gandara A.C.P."/>
            <person name="Sabadin G.A."/>
            <person name="da Silva R.M."/>
            <person name="Guizzo M.G."/>
            <person name="Machado J.A."/>
            <person name="Costa E.P."/>
            <person name="Gomes H.F."/>
            <person name="Moraes J."/>
            <person name="Mota M.B.S."/>
            <person name="Mesquita R.D."/>
            <person name="Alvarenga P.H."/>
            <person name="Alves F."/>
            <person name="Seixas A."/>
            <person name="da Fonseca R.N."/>
            <person name="Fogaca A."/>
            <person name="Logullo C."/>
            <person name="Tanaka A."/>
            <person name="Daffre S."/>
            <person name="Termignoni C."/>
            <person name="Vaz I.S.Jr."/>
            <person name="Oliveira P.L."/>
            <person name="Ribeiro J.M."/>
        </authorList>
    </citation>
    <scope>NUCLEOTIDE SEQUENCE</scope>
    <source>
        <strain evidence="4">Porto Alegre</strain>
    </source>
</reference>
<evidence type="ECO:0000256" key="1">
    <source>
        <dbReference type="ARBA" id="ARBA00011738"/>
    </source>
</evidence>
<dbReference type="AlphaFoldDB" id="A0A6M2CYQ2"/>
<dbReference type="InterPro" id="IPR040079">
    <property type="entry name" value="Glutathione_S-Trfase"/>
</dbReference>
<dbReference type="PANTHER" id="PTHR43969">
    <property type="entry name" value="GLUTATHIONE S TRANSFERASE D10, ISOFORM A-RELATED"/>
    <property type="match status" value="1"/>
</dbReference>
<dbReference type="PROSITE" id="PS50404">
    <property type="entry name" value="GST_NTER"/>
    <property type="match status" value="1"/>
</dbReference>
<feature type="domain" description="GST N-terminal" evidence="2">
    <location>
        <begin position="1"/>
        <end position="82"/>
    </location>
</feature>
<dbReference type="PROSITE" id="PS50405">
    <property type="entry name" value="GST_CTER"/>
    <property type="match status" value="1"/>
</dbReference>
<organism evidence="4">
    <name type="scientific">Rhipicephalus microplus</name>
    <name type="common">Cattle tick</name>
    <name type="synonym">Boophilus microplus</name>
    <dbReference type="NCBI Taxonomy" id="6941"/>
    <lineage>
        <taxon>Eukaryota</taxon>
        <taxon>Metazoa</taxon>
        <taxon>Ecdysozoa</taxon>
        <taxon>Arthropoda</taxon>
        <taxon>Chelicerata</taxon>
        <taxon>Arachnida</taxon>
        <taxon>Acari</taxon>
        <taxon>Parasitiformes</taxon>
        <taxon>Ixodida</taxon>
        <taxon>Ixodoidea</taxon>
        <taxon>Ixodidae</taxon>
        <taxon>Rhipicephalinae</taxon>
        <taxon>Rhipicephalus</taxon>
        <taxon>Boophilus</taxon>
    </lineage>
</organism>
<dbReference type="SUPFAM" id="SSF47616">
    <property type="entry name" value="GST C-terminal domain-like"/>
    <property type="match status" value="1"/>
</dbReference>
<dbReference type="VEuPathDB" id="VectorBase:LOC119159927"/>
<dbReference type="EMBL" id="GHWJ01005867">
    <property type="protein sequence ID" value="NOV38604.1"/>
    <property type="molecule type" value="Transcribed_RNA"/>
</dbReference>
<accession>A0A6M2CYQ2</accession>
<name>A0A6M2CYQ2_RHIMP</name>
<dbReference type="InterPro" id="IPR004045">
    <property type="entry name" value="Glutathione_S-Trfase_N"/>
</dbReference>
<evidence type="ECO:0000259" key="2">
    <source>
        <dbReference type="PROSITE" id="PS50404"/>
    </source>
</evidence>
<proteinExistence type="predicted"/>
<dbReference type="GO" id="GO:0006749">
    <property type="term" value="P:glutathione metabolic process"/>
    <property type="evidence" value="ECO:0007669"/>
    <property type="project" value="TreeGrafter"/>
</dbReference>
<dbReference type="SFLD" id="SFLDG00358">
    <property type="entry name" value="Main_(cytGST)"/>
    <property type="match status" value="1"/>
</dbReference>
<dbReference type="InterPro" id="IPR004046">
    <property type="entry name" value="GST_C"/>
</dbReference>
<dbReference type="Pfam" id="PF14497">
    <property type="entry name" value="GST_C_3"/>
    <property type="match status" value="1"/>
</dbReference>
<dbReference type="Gene3D" id="1.20.1050.10">
    <property type="match status" value="1"/>
</dbReference>
<evidence type="ECO:0000313" key="4">
    <source>
        <dbReference type="EMBL" id="NOV38604.1"/>
    </source>
</evidence>
<dbReference type="InterPro" id="IPR036282">
    <property type="entry name" value="Glutathione-S-Trfase_C_sf"/>
</dbReference>
<dbReference type="OrthoDB" id="4951845at2759"/>
<protein>
    <submittedName>
        <fullName evidence="4">Putative glutathione s-transferase fat body overexpressed</fullName>
    </submittedName>
</protein>
<dbReference type="InterPro" id="IPR010987">
    <property type="entry name" value="Glutathione-S-Trfase_C-like"/>
</dbReference>
<feature type="domain" description="GST C-terminal" evidence="3">
    <location>
        <begin position="88"/>
        <end position="212"/>
    </location>
</feature>
<sequence>MTIELYAVVTREPCFFIRMLAKHIGVELELKALEYDKDGRLPAEYAKISPLMKIPAINDDGFILYESTAICYYLLNKYAPVSPLYPKEVEKCALVDQMLCTVSSFVQPVASFHIRGSIVKRKKLTGNALRTFEETVLHPLEQLVGDNAFAVGDSLTVADIRLVSSMACFVPLPIVDKTKFIKLVSYYERIRALIPSFHEACGWMLEERSKDWETYE</sequence>
<comment type="subunit">
    <text evidence="1">Homodimer.</text>
</comment>
<dbReference type="SFLD" id="SFLDS00019">
    <property type="entry name" value="Glutathione_Transferase_(cytos"/>
    <property type="match status" value="1"/>
</dbReference>
<dbReference type="PANTHER" id="PTHR43969:SF9">
    <property type="entry name" value="GLUTATHIONE S TRANSFERASE D10, ISOFORM A-RELATED"/>
    <property type="match status" value="1"/>
</dbReference>
<dbReference type="Gene3D" id="3.40.30.10">
    <property type="entry name" value="Glutaredoxin"/>
    <property type="match status" value="1"/>
</dbReference>
<keyword evidence="4" id="KW-0808">Transferase</keyword>
<dbReference type="Pfam" id="PF02798">
    <property type="entry name" value="GST_N"/>
    <property type="match status" value="1"/>
</dbReference>
<dbReference type="InterPro" id="IPR036249">
    <property type="entry name" value="Thioredoxin-like_sf"/>
</dbReference>